<reference evidence="3" key="1">
    <citation type="journal article" date="2014" name="Front. Microbiol.">
        <title>High frequency of phylogenetically diverse reductive dehalogenase-homologous genes in deep subseafloor sedimentary metagenomes.</title>
        <authorList>
            <person name="Kawai M."/>
            <person name="Futagami T."/>
            <person name="Toyoda A."/>
            <person name="Takaki Y."/>
            <person name="Nishi S."/>
            <person name="Hori S."/>
            <person name="Arai W."/>
            <person name="Tsubouchi T."/>
            <person name="Morono Y."/>
            <person name="Uchiyama I."/>
            <person name="Ito T."/>
            <person name="Fujiyama A."/>
            <person name="Inagaki F."/>
            <person name="Takami H."/>
        </authorList>
    </citation>
    <scope>NUCLEOTIDE SEQUENCE</scope>
    <source>
        <strain evidence="3">Expedition CK06-06</strain>
    </source>
</reference>
<protein>
    <recommendedName>
        <fullName evidence="2">WYL domain-containing protein</fullName>
    </recommendedName>
</protein>
<feature type="domain" description="WYL" evidence="2">
    <location>
        <begin position="139"/>
        <end position="198"/>
    </location>
</feature>
<evidence type="ECO:0000313" key="3">
    <source>
        <dbReference type="EMBL" id="GAH86457.1"/>
    </source>
</evidence>
<dbReference type="Pfam" id="PF08843">
    <property type="entry name" value="AbiEii"/>
    <property type="match status" value="1"/>
</dbReference>
<dbReference type="AlphaFoldDB" id="X1IXN7"/>
<dbReference type="EMBL" id="BARU01038604">
    <property type="protein sequence ID" value="GAH86457.1"/>
    <property type="molecule type" value="Genomic_DNA"/>
</dbReference>
<sequence>MFAEKIRALGERCRPRDLYDVVNLHRREDFPAAPEDVREVLIDKCRTKGVPIPSVEAIESSEARPELESEWENMLGHQVQRLPPLASFLDELPALFRWLEGIPRPVPLARASAQVSEDPTWSPPPTAQPWGFRIPVESIRFAGVNRLCVELGYQGTGRTIEPYSLRRTRDGNTVLYAIRTDNRELRCYRVDRIESVTVTQIPFVPVYEVEFSSRGLLSVPPMKGSGSSRPSQRSLGRTRTKLPG</sequence>
<feature type="compositionally biased region" description="Polar residues" evidence="1">
    <location>
        <begin position="225"/>
        <end position="235"/>
    </location>
</feature>
<evidence type="ECO:0000256" key="1">
    <source>
        <dbReference type="SAM" id="MobiDB-lite"/>
    </source>
</evidence>
<gene>
    <name evidence="3" type="ORF">S03H2_59969</name>
</gene>
<feature type="non-terminal residue" evidence="3">
    <location>
        <position position="244"/>
    </location>
</feature>
<comment type="caution">
    <text evidence="3">The sequence shown here is derived from an EMBL/GenBank/DDBJ whole genome shotgun (WGS) entry which is preliminary data.</text>
</comment>
<organism evidence="3">
    <name type="scientific">marine sediment metagenome</name>
    <dbReference type="NCBI Taxonomy" id="412755"/>
    <lineage>
        <taxon>unclassified sequences</taxon>
        <taxon>metagenomes</taxon>
        <taxon>ecological metagenomes</taxon>
    </lineage>
</organism>
<dbReference type="InterPro" id="IPR026881">
    <property type="entry name" value="WYL_dom"/>
</dbReference>
<accession>X1IXN7</accession>
<dbReference type="InterPro" id="IPR014942">
    <property type="entry name" value="AbiEii"/>
</dbReference>
<dbReference type="PROSITE" id="PS52050">
    <property type="entry name" value="WYL"/>
    <property type="match status" value="1"/>
</dbReference>
<name>X1IXN7_9ZZZZ</name>
<evidence type="ECO:0000259" key="2">
    <source>
        <dbReference type="Pfam" id="PF13280"/>
    </source>
</evidence>
<feature type="region of interest" description="Disordered" evidence="1">
    <location>
        <begin position="219"/>
        <end position="244"/>
    </location>
</feature>
<dbReference type="Pfam" id="PF13280">
    <property type="entry name" value="WYL"/>
    <property type="match status" value="1"/>
</dbReference>
<proteinExistence type="predicted"/>